<organism evidence="2 3">
    <name type="scientific">Sphingomonas limnosediminicola</name>
    <dbReference type="NCBI Taxonomy" id="940133"/>
    <lineage>
        <taxon>Bacteria</taxon>
        <taxon>Pseudomonadati</taxon>
        <taxon>Pseudomonadota</taxon>
        <taxon>Alphaproteobacteria</taxon>
        <taxon>Sphingomonadales</taxon>
        <taxon>Sphingomonadaceae</taxon>
        <taxon>Sphingomonas</taxon>
    </lineage>
</organism>
<keyword evidence="1" id="KW-0732">Signal</keyword>
<accession>A0ABP7LU39</accession>
<feature type="signal peptide" evidence="1">
    <location>
        <begin position="1"/>
        <end position="19"/>
    </location>
</feature>
<evidence type="ECO:0000313" key="2">
    <source>
        <dbReference type="EMBL" id="GAA3907429.1"/>
    </source>
</evidence>
<protein>
    <recommendedName>
        <fullName evidence="4">TonB C-terminal domain-containing protein</fullName>
    </recommendedName>
</protein>
<comment type="caution">
    <text evidence="2">The sequence shown here is derived from an EMBL/GenBank/DDBJ whole genome shotgun (WGS) entry which is preliminary data.</text>
</comment>
<proteinExistence type="predicted"/>
<evidence type="ECO:0008006" key="4">
    <source>
        <dbReference type="Google" id="ProtNLM"/>
    </source>
</evidence>
<dbReference type="Proteomes" id="UP001500827">
    <property type="component" value="Unassembled WGS sequence"/>
</dbReference>
<feature type="chain" id="PRO_5045981882" description="TonB C-terminal domain-containing protein" evidence="1">
    <location>
        <begin position="20"/>
        <end position="177"/>
    </location>
</feature>
<name>A0ABP7LU39_9SPHN</name>
<gene>
    <name evidence="2" type="ORF">GCM10022276_27340</name>
</gene>
<evidence type="ECO:0000256" key="1">
    <source>
        <dbReference type="SAM" id="SignalP"/>
    </source>
</evidence>
<evidence type="ECO:0000313" key="3">
    <source>
        <dbReference type="Proteomes" id="UP001500827"/>
    </source>
</evidence>
<keyword evidence="3" id="KW-1185">Reference proteome</keyword>
<reference evidence="3" key="1">
    <citation type="journal article" date="2019" name="Int. J. Syst. Evol. Microbiol.">
        <title>The Global Catalogue of Microorganisms (GCM) 10K type strain sequencing project: providing services to taxonomists for standard genome sequencing and annotation.</title>
        <authorList>
            <consortium name="The Broad Institute Genomics Platform"/>
            <consortium name="The Broad Institute Genome Sequencing Center for Infectious Disease"/>
            <person name="Wu L."/>
            <person name="Ma J."/>
        </authorList>
    </citation>
    <scope>NUCLEOTIDE SEQUENCE [LARGE SCALE GENOMIC DNA]</scope>
    <source>
        <strain evidence="3">JCM 17543</strain>
    </source>
</reference>
<dbReference type="EMBL" id="BAABBM010000001">
    <property type="protein sequence ID" value="GAA3907429.1"/>
    <property type="molecule type" value="Genomic_DNA"/>
</dbReference>
<sequence>MLRMIAALGLASAATIATAATTNIAALDSAAPWWEKVTVTISGDGQPQACQFESSIKATQPCDVVASPAAVAKAASGPKDSYTRITFERRFSPNTPDPTGLPTGDTLLGQQVMALAIGAKGTVDNCEIVSASGDMRPEYGCKEASAEKFHASAQTGAATAKKAYMTILVYGHSEHVV</sequence>